<dbReference type="HOGENOM" id="CLU_172280_1_0_2"/>
<feature type="transmembrane region" description="Helical" evidence="1">
    <location>
        <begin position="31"/>
        <end position="49"/>
    </location>
</feature>
<dbReference type="KEGG" id="mtp:Mthe_1346"/>
<feature type="transmembrane region" description="Helical" evidence="1">
    <location>
        <begin position="6"/>
        <end position="24"/>
    </location>
</feature>
<name>A0B8U7_METTP</name>
<proteinExistence type="predicted"/>
<evidence type="ECO:0008006" key="4">
    <source>
        <dbReference type="Google" id="ProtNLM"/>
    </source>
</evidence>
<dbReference type="OrthoDB" id="205985at2157"/>
<gene>
    <name evidence="2" type="ordered locus">Mthe_1346</name>
</gene>
<dbReference type="AlphaFoldDB" id="A0B8U7"/>
<keyword evidence="1" id="KW-0812">Transmembrane</keyword>
<keyword evidence="1" id="KW-0472">Membrane</keyword>
<evidence type="ECO:0000313" key="3">
    <source>
        <dbReference type="Proteomes" id="UP000000674"/>
    </source>
</evidence>
<keyword evidence="3" id="KW-1185">Reference proteome</keyword>
<accession>A0B8U7</accession>
<reference evidence="2 3" key="1">
    <citation type="submission" date="2006-10" db="EMBL/GenBank/DDBJ databases">
        <title>Complete sequence of Methanosaeta thermophila PT.</title>
        <authorList>
            <consortium name="US DOE Joint Genome Institute"/>
            <person name="Copeland A."/>
            <person name="Lucas S."/>
            <person name="Lapidus A."/>
            <person name="Barry K."/>
            <person name="Detter J.C."/>
            <person name="Glavina del Rio T."/>
            <person name="Hammon N."/>
            <person name="Israni S."/>
            <person name="Pitluck S."/>
            <person name="Chain P."/>
            <person name="Malfatti S."/>
            <person name="Shin M."/>
            <person name="Vergez L."/>
            <person name="Schmutz J."/>
            <person name="Larimer F."/>
            <person name="Land M."/>
            <person name="Hauser L."/>
            <person name="Kyrpides N."/>
            <person name="Kim E."/>
            <person name="Smith K.S."/>
            <person name="Ingram-Smith C."/>
            <person name="Richardson P."/>
        </authorList>
    </citation>
    <scope>NUCLEOTIDE SEQUENCE [LARGE SCALE GENOMIC DNA]</scope>
    <source>
        <strain evidence="3">DSM 6194 / JCM 14653 / NBRC 101360 / PT</strain>
    </source>
</reference>
<dbReference type="Proteomes" id="UP000000674">
    <property type="component" value="Chromosome"/>
</dbReference>
<evidence type="ECO:0000256" key="1">
    <source>
        <dbReference type="SAM" id="Phobius"/>
    </source>
</evidence>
<dbReference type="EMBL" id="CP000477">
    <property type="protein sequence ID" value="ABK15121.1"/>
    <property type="molecule type" value="Genomic_DNA"/>
</dbReference>
<dbReference type="InterPro" id="IPR010001">
    <property type="entry name" value="BofA"/>
</dbReference>
<keyword evidence="1" id="KW-1133">Transmembrane helix</keyword>
<dbReference type="Pfam" id="PF07441">
    <property type="entry name" value="BofA"/>
    <property type="match status" value="1"/>
</dbReference>
<feature type="transmembrane region" description="Helical" evidence="1">
    <location>
        <begin position="55"/>
        <end position="79"/>
    </location>
</feature>
<evidence type="ECO:0000313" key="2">
    <source>
        <dbReference type="EMBL" id="ABK15121.1"/>
    </source>
</evidence>
<organism evidence="2 3">
    <name type="scientific">Methanothrix thermoacetophila (strain DSM 6194 / JCM 14653 / NBRC 101360 / PT)</name>
    <name type="common">Methanosaeta thermophila</name>
    <dbReference type="NCBI Taxonomy" id="349307"/>
    <lineage>
        <taxon>Archaea</taxon>
        <taxon>Methanobacteriati</taxon>
        <taxon>Methanobacteriota</taxon>
        <taxon>Stenosarchaea group</taxon>
        <taxon>Methanomicrobia</taxon>
        <taxon>Methanotrichales</taxon>
        <taxon>Methanotrichaceae</taxon>
        <taxon>Methanothrix</taxon>
    </lineage>
</organism>
<protein>
    <recommendedName>
        <fullName evidence="4">SigmaK-factor processing regulatory BofA</fullName>
    </recommendedName>
</protein>
<sequence>MIELGMLLLLIAVLIGLFVILKSLRTFVVNALIGLFVLYLANAAAGLGIGYSWPVVLICAFGGALGALMVIALHIMGWAF</sequence>